<dbReference type="AlphaFoldDB" id="A0A829QFW2"/>
<evidence type="ECO:0000313" key="2">
    <source>
        <dbReference type="Proteomes" id="UP000021210"/>
    </source>
</evidence>
<comment type="caution">
    <text evidence="1">The sequence shown here is derived from an EMBL/GenBank/DDBJ whole genome shotgun (WGS) entry which is preliminary data.</text>
</comment>
<organism evidence="1 2">
    <name type="scientific">Mycobacteroides abscessus 1948</name>
    <dbReference type="NCBI Taxonomy" id="1299323"/>
    <lineage>
        <taxon>Bacteria</taxon>
        <taxon>Bacillati</taxon>
        <taxon>Actinomycetota</taxon>
        <taxon>Actinomycetes</taxon>
        <taxon>Mycobacteriales</taxon>
        <taxon>Mycobacteriaceae</taxon>
        <taxon>Mycobacteroides</taxon>
        <taxon>Mycobacteroides abscessus</taxon>
    </lineage>
</organism>
<dbReference type="EMBL" id="JAOH01000002">
    <property type="protein sequence ID" value="EUA62102.1"/>
    <property type="molecule type" value="Genomic_DNA"/>
</dbReference>
<gene>
    <name evidence="1" type="ORF">I542_2247</name>
</gene>
<reference evidence="1 2" key="1">
    <citation type="submission" date="2013-12" db="EMBL/GenBank/DDBJ databases">
        <authorList>
            <person name="Zelazny A."/>
            <person name="Olivier K."/>
            <person name="Holland S."/>
            <person name="Lenaerts A."/>
            <person name="Ordway D."/>
            <person name="DeGroote M.A."/>
            <person name="Parker T."/>
            <person name="Sizemore C."/>
            <person name="Tallon L.J."/>
            <person name="Sadzewicz L.K."/>
            <person name="Sengamalay N."/>
            <person name="Fraser C.M."/>
            <person name="Hine E."/>
            <person name="Shefchek K.A."/>
            <person name="Das S.P."/>
            <person name="Tettelin H."/>
        </authorList>
    </citation>
    <scope>NUCLEOTIDE SEQUENCE [LARGE SCALE GENOMIC DNA]</scope>
    <source>
        <strain evidence="1 2">1948</strain>
    </source>
</reference>
<sequence>MDSSWNCGDRRQIDPHSRLLDDYNHGLVGPISAVPRAAIVGPAVAAIPA</sequence>
<protein>
    <submittedName>
        <fullName evidence="1">Uncharacterized protein</fullName>
    </submittedName>
</protein>
<name>A0A829QFW2_9MYCO</name>
<proteinExistence type="predicted"/>
<dbReference type="Proteomes" id="UP000021210">
    <property type="component" value="Unassembled WGS sequence"/>
</dbReference>
<evidence type="ECO:0000313" key="1">
    <source>
        <dbReference type="EMBL" id="EUA62102.1"/>
    </source>
</evidence>
<accession>A0A829QFW2</accession>